<dbReference type="PATRIC" id="fig|1423760.3.peg.1292"/>
<keyword evidence="7 8" id="KW-0472">Membrane</keyword>
<dbReference type="InterPro" id="IPR003352">
    <property type="entry name" value="PTS_EIIC"/>
</dbReference>
<organism evidence="10 11">
    <name type="scientific">Limosilactobacillus ingluviei DSM 15946</name>
    <dbReference type="NCBI Taxonomy" id="1423760"/>
    <lineage>
        <taxon>Bacteria</taxon>
        <taxon>Bacillati</taxon>
        <taxon>Bacillota</taxon>
        <taxon>Bacilli</taxon>
        <taxon>Lactobacillales</taxon>
        <taxon>Lactobacillaceae</taxon>
        <taxon>Limosilactobacillus</taxon>
    </lineage>
</organism>
<dbReference type="GO" id="GO:0008982">
    <property type="term" value="F:protein-N(PI)-phosphohistidine-sugar phosphotransferase activity"/>
    <property type="evidence" value="ECO:0007669"/>
    <property type="project" value="InterPro"/>
</dbReference>
<evidence type="ECO:0000256" key="5">
    <source>
        <dbReference type="ARBA" id="ARBA00022692"/>
    </source>
</evidence>
<dbReference type="GO" id="GO:0005886">
    <property type="term" value="C:plasma membrane"/>
    <property type="evidence" value="ECO:0007669"/>
    <property type="project" value="UniProtKB-SubCell"/>
</dbReference>
<feature type="transmembrane region" description="Helical" evidence="8">
    <location>
        <begin position="263"/>
        <end position="281"/>
    </location>
</feature>
<feature type="domain" description="Phosphotransferase system EIIC" evidence="9">
    <location>
        <begin position="15"/>
        <end position="346"/>
    </location>
</feature>
<evidence type="ECO:0000256" key="8">
    <source>
        <dbReference type="SAM" id="Phobius"/>
    </source>
</evidence>
<evidence type="ECO:0000259" key="9">
    <source>
        <dbReference type="Pfam" id="PF13303"/>
    </source>
</evidence>
<feature type="transmembrane region" description="Helical" evidence="8">
    <location>
        <begin position="20"/>
        <end position="42"/>
    </location>
</feature>
<feature type="transmembrane region" description="Helical" evidence="8">
    <location>
        <begin position="139"/>
        <end position="160"/>
    </location>
</feature>
<reference evidence="10 11" key="1">
    <citation type="journal article" date="2015" name="Genome Announc.">
        <title>Expanding the biotechnology potential of lactobacilli through comparative genomics of 213 strains and associated genera.</title>
        <authorList>
            <person name="Sun Z."/>
            <person name="Harris H.M."/>
            <person name="McCann A."/>
            <person name="Guo C."/>
            <person name="Argimon S."/>
            <person name="Zhang W."/>
            <person name="Yang X."/>
            <person name="Jeffery I.B."/>
            <person name="Cooney J.C."/>
            <person name="Kagawa T.F."/>
            <person name="Liu W."/>
            <person name="Song Y."/>
            <person name="Salvetti E."/>
            <person name="Wrobel A."/>
            <person name="Rasinkangas P."/>
            <person name="Parkhill J."/>
            <person name="Rea M.C."/>
            <person name="O'Sullivan O."/>
            <person name="Ritari J."/>
            <person name="Douillard F.P."/>
            <person name="Paul Ross R."/>
            <person name="Yang R."/>
            <person name="Briner A.E."/>
            <person name="Felis G.E."/>
            <person name="de Vos W.M."/>
            <person name="Barrangou R."/>
            <person name="Klaenhammer T.R."/>
            <person name="Caufield P.W."/>
            <person name="Cui Y."/>
            <person name="Zhang H."/>
            <person name="O'Toole P.W."/>
        </authorList>
    </citation>
    <scope>NUCLEOTIDE SEQUENCE [LARGE SCALE GENOMIC DNA]</scope>
    <source>
        <strain evidence="10 11">DSM 15946</strain>
    </source>
</reference>
<dbReference type="AlphaFoldDB" id="A0A0R1UI58"/>
<evidence type="ECO:0000256" key="1">
    <source>
        <dbReference type="ARBA" id="ARBA00004651"/>
    </source>
</evidence>
<keyword evidence="3" id="KW-1003">Cell membrane</keyword>
<dbReference type="RefSeq" id="WP_056954320.1">
    <property type="nucleotide sequence ID" value="NZ_AZFK01000025.1"/>
</dbReference>
<dbReference type="Pfam" id="PF13303">
    <property type="entry name" value="PTS_EIIC_2"/>
    <property type="match status" value="1"/>
</dbReference>
<dbReference type="EMBL" id="AZFK01000025">
    <property type="protein sequence ID" value="KRL90883.1"/>
    <property type="molecule type" value="Genomic_DNA"/>
</dbReference>
<feature type="transmembrane region" description="Helical" evidence="8">
    <location>
        <begin position="312"/>
        <end position="333"/>
    </location>
</feature>
<dbReference type="GO" id="GO:0009401">
    <property type="term" value="P:phosphoenolpyruvate-dependent sugar phosphotransferase system"/>
    <property type="evidence" value="ECO:0007669"/>
    <property type="project" value="InterPro"/>
</dbReference>
<gene>
    <name evidence="10" type="ORF">FC43_GL001223</name>
</gene>
<protein>
    <submittedName>
        <fullName evidence="10">Putative membrane spanning protein</fullName>
    </submittedName>
</protein>
<evidence type="ECO:0000256" key="2">
    <source>
        <dbReference type="ARBA" id="ARBA00022448"/>
    </source>
</evidence>
<keyword evidence="5 8" id="KW-0812">Transmembrane</keyword>
<evidence type="ECO:0000256" key="7">
    <source>
        <dbReference type="ARBA" id="ARBA00023136"/>
    </source>
</evidence>
<evidence type="ECO:0000313" key="10">
    <source>
        <dbReference type="EMBL" id="KRL90883.1"/>
    </source>
</evidence>
<sequence>MTELKQYSPGAFWNKVMSAVAMAIVVSVTPSAIIGPVFQALADHGAFWASLNMITNLAMYAVPVLCGALAAGQFGFNMIEKTSVALATLIGSGAVAYSAKDQTYTLIGMGDLINTILVTALAIVVIFAVRQYVGSWSIIWDPIIGACVVGGIGTWTYPYVHLISTTVGTFLNQVTKLEPLLMCTILGLAFAVIIATPLSTVGLAYAFSIAGIAGGAASVGITACFFTVAYAVSKVNGKGLVVAMAFGSVKMMLANFLRHPQMLIPIALSGALAGLVDSLPFARMENGAAYAGFGFPVAPINAYTHLHGSVGANLLTVGLMYLVLPTVVALLSYHFCKNVLHIVDENHWYVDLNA</sequence>
<comment type="caution">
    <text evidence="10">The sequence shown here is derived from an EMBL/GenBank/DDBJ whole genome shotgun (WGS) entry which is preliminary data.</text>
</comment>
<feature type="transmembrane region" description="Helical" evidence="8">
    <location>
        <begin position="54"/>
        <end position="76"/>
    </location>
</feature>
<proteinExistence type="predicted"/>
<comment type="subcellular location">
    <subcellularLocation>
        <location evidence="1">Cell membrane</location>
        <topology evidence="1">Multi-pass membrane protein</topology>
    </subcellularLocation>
</comment>
<evidence type="ECO:0000256" key="4">
    <source>
        <dbReference type="ARBA" id="ARBA00022597"/>
    </source>
</evidence>
<dbReference type="Proteomes" id="UP000050816">
    <property type="component" value="Unassembled WGS sequence"/>
</dbReference>
<feature type="transmembrane region" description="Helical" evidence="8">
    <location>
        <begin position="204"/>
        <end position="232"/>
    </location>
</feature>
<feature type="transmembrane region" description="Helical" evidence="8">
    <location>
        <begin position="112"/>
        <end position="133"/>
    </location>
</feature>
<keyword evidence="2" id="KW-0813">Transport</keyword>
<evidence type="ECO:0000256" key="6">
    <source>
        <dbReference type="ARBA" id="ARBA00022989"/>
    </source>
</evidence>
<keyword evidence="4" id="KW-0762">Sugar transport</keyword>
<evidence type="ECO:0000256" key="3">
    <source>
        <dbReference type="ARBA" id="ARBA00022475"/>
    </source>
</evidence>
<keyword evidence="6 8" id="KW-1133">Transmembrane helix</keyword>
<name>A0A0R1UI58_9LACO</name>
<evidence type="ECO:0000313" key="11">
    <source>
        <dbReference type="Proteomes" id="UP000050816"/>
    </source>
</evidence>
<accession>A0A0R1UI58</accession>
<feature type="transmembrane region" description="Helical" evidence="8">
    <location>
        <begin position="180"/>
        <end position="198"/>
    </location>
</feature>